<dbReference type="GO" id="GO:0005509">
    <property type="term" value="F:calcium ion binding"/>
    <property type="evidence" value="ECO:0007669"/>
    <property type="project" value="InterPro"/>
</dbReference>
<dbReference type="EMBL" id="FNTB01000001">
    <property type="protein sequence ID" value="SEB96625.1"/>
    <property type="molecule type" value="Genomic_DNA"/>
</dbReference>
<evidence type="ECO:0000256" key="3">
    <source>
        <dbReference type="ARBA" id="ARBA00023276"/>
    </source>
</evidence>
<dbReference type="InterPro" id="IPR013783">
    <property type="entry name" value="Ig-like_fold"/>
</dbReference>
<feature type="chain" id="PRO_5010260086" evidence="4">
    <location>
        <begin position="30"/>
        <end position="1684"/>
    </location>
</feature>
<proteinExistence type="predicted"/>
<dbReference type="GO" id="GO:0015979">
    <property type="term" value="P:photosynthesis"/>
    <property type="evidence" value="ECO:0007669"/>
    <property type="project" value="UniProtKB-KW"/>
</dbReference>
<dbReference type="InterPro" id="IPR026444">
    <property type="entry name" value="Secre_tail"/>
</dbReference>
<reference evidence="6 7" key="1">
    <citation type="submission" date="2016-10" db="EMBL/GenBank/DDBJ databases">
        <authorList>
            <person name="de Groot N.N."/>
        </authorList>
    </citation>
    <scope>NUCLEOTIDE SEQUENCE [LARGE SCALE GENOMIC DNA]</scope>
    <source>
        <strain evidence="6 7">MAR_2009_71</strain>
    </source>
</reference>
<protein>
    <submittedName>
        <fullName evidence="6">Por secretion system C-terminal sorting domain-containing protein</fullName>
    </submittedName>
</protein>
<feature type="domain" description="Cadherin" evidence="5">
    <location>
        <begin position="603"/>
        <end position="692"/>
    </location>
</feature>
<dbReference type="Gene3D" id="2.60.40.10">
    <property type="entry name" value="Immunoglobulins"/>
    <property type="match status" value="1"/>
</dbReference>
<dbReference type="Gene3D" id="2.60.40.60">
    <property type="entry name" value="Cadherins"/>
    <property type="match status" value="1"/>
</dbReference>
<dbReference type="Proteomes" id="UP000183038">
    <property type="component" value="Unassembled WGS sequence"/>
</dbReference>
<evidence type="ECO:0000259" key="5">
    <source>
        <dbReference type="PROSITE" id="PS50268"/>
    </source>
</evidence>
<dbReference type="NCBIfam" id="TIGR04183">
    <property type="entry name" value="Por_Secre_tail"/>
    <property type="match status" value="1"/>
</dbReference>
<dbReference type="InterPro" id="IPR015943">
    <property type="entry name" value="WD40/YVTN_repeat-like_dom_sf"/>
</dbReference>
<keyword evidence="2 4" id="KW-0732">Signal</keyword>
<dbReference type="PROSITE" id="PS50268">
    <property type="entry name" value="CADHERIN_2"/>
    <property type="match status" value="1"/>
</dbReference>
<dbReference type="Pfam" id="PF14870">
    <property type="entry name" value="PSII_BNR"/>
    <property type="match status" value="2"/>
</dbReference>
<dbReference type="Pfam" id="PF18962">
    <property type="entry name" value="Por_Secre_tail"/>
    <property type="match status" value="1"/>
</dbReference>
<dbReference type="PANTHER" id="PTHR47199">
    <property type="entry name" value="PHOTOSYSTEM II STABILITY/ASSEMBLY FACTOR HCF136, CHLOROPLASTIC"/>
    <property type="match status" value="1"/>
</dbReference>
<dbReference type="OrthoDB" id="3179827at2"/>
<dbReference type="CDD" id="cd15482">
    <property type="entry name" value="Sialidase_non-viral"/>
    <property type="match status" value="1"/>
</dbReference>
<keyword evidence="3" id="KW-0604">Photosystem II</keyword>
<dbReference type="CDD" id="cd11304">
    <property type="entry name" value="Cadherin_repeat"/>
    <property type="match status" value="1"/>
</dbReference>
<dbReference type="GO" id="GO:0007156">
    <property type="term" value="P:homophilic cell adhesion via plasma membrane adhesion molecules"/>
    <property type="evidence" value="ECO:0007669"/>
    <property type="project" value="InterPro"/>
</dbReference>
<evidence type="ECO:0000256" key="1">
    <source>
        <dbReference type="ARBA" id="ARBA00022531"/>
    </source>
</evidence>
<evidence type="ECO:0000313" key="6">
    <source>
        <dbReference type="EMBL" id="SEB96625.1"/>
    </source>
</evidence>
<dbReference type="Gene3D" id="2.130.10.10">
    <property type="entry name" value="YVTN repeat-like/Quinoprotein amine dehydrogenase"/>
    <property type="match status" value="3"/>
</dbReference>
<accession>A0A1H4NNU6</accession>
<name>A0A1H4NNU6_9FLAO</name>
<dbReference type="InterPro" id="IPR028203">
    <property type="entry name" value="PSII_CF48-like_dom"/>
</dbReference>
<dbReference type="GO" id="GO:0009523">
    <property type="term" value="C:photosystem II"/>
    <property type="evidence" value="ECO:0007669"/>
    <property type="project" value="UniProtKB-KW"/>
</dbReference>
<dbReference type="PANTHER" id="PTHR47199:SF2">
    <property type="entry name" value="PHOTOSYSTEM II STABILITY_ASSEMBLY FACTOR HCF136, CHLOROPLASTIC"/>
    <property type="match status" value="1"/>
</dbReference>
<dbReference type="SUPFAM" id="SSF110296">
    <property type="entry name" value="Oligoxyloglucan reducing end-specific cellobiohydrolase"/>
    <property type="match status" value="3"/>
</dbReference>
<keyword evidence="1" id="KW-0602">Photosynthesis</keyword>
<dbReference type="InterPro" id="IPR002126">
    <property type="entry name" value="Cadherin-like_dom"/>
</dbReference>
<feature type="signal peptide" evidence="4">
    <location>
        <begin position="1"/>
        <end position="29"/>
    </location>
</feature>
<sequence length="1684" mass="186808">MNNHSYTNKYQKKCSLFLFTFLIGMFSYAQTYMENFYSIGEDWVTMGTDSYFFANTIQGENGLWKTDGTQKGTQLVKEIVTQTYEARNLFVYNNELYFAAYQQEVGVELWKSDGTPTGTNLMMDINTGSASSWPSNFTIYDDKLYFTASDQYTSGRKKLFRTDGTVEGTGLAMEIFDADAYEQVSSLTVANGKLYFVRSGVLYETNGTQAGTKNTVVDGLNYNINSFHAFADGIYFTTDNYNKTYVRLYRLTDLDNYTMLKEFSTESHYGLELYGLTEVGDKIIFSLVSGETYTNVQDALWTSDGTPEGTIELMIQGGDNDLWFEPHFSGFVEYNGEVYFNAGPKTNGALWKTNGTIQGTTEIIADAAIRDEAPMIILDDKLYYMGGNSLFEFDFQKNENSSIWPFQLYRKSTGDKFFIQSDGQFVYATVKNERQKDAYNIDLFHTGPNPIINVKVPWNILNGQSLRLDTKIDSLVKKEINIQNLGNASLAFSQVFVSGEGFYINDDVEIDWYQQESQISFPRQIGSTERGIFEIGFLPGMEGVYSGHLIIRSNDTSQPEFRIKLEGYASEVSPESINGTFPTDKEIKWDNTGLQIQLDNSFISENATIGTVVGVLTTSSPEESFTYQMVQGAGSDDNSIFSINSDKLIIGGNFQMNNKKTYTVRVKATGDGGTTFEESFVVGINEESSPVEIGTCDKIAIPLTSDLIAVDFINDTDAIAVGAKGVILKSVDKGANWQHLNVIERTTPSGGLYPYPARLTDVNFVDDTTGFITGDNVLLRTDNAGISWKPLQINNIPLYGQYGFIALNSEILFLFIDNYLYKSTDGGKTWLNPFYMGLHDNRSVYFYNETLGFISDTSGGYAITKDGGLSWTKYELTLEELSYDEDMTSFTFVDELLGYAATSKGKVLKSEDGGENWIIVNSEYRNGVNEIHFFDENRGYMVNGTMFETIDGGITWTSVQTSTCSHLDGIATNGLGDRIAVGSGCYSNGRSIYIAPSSGSWVEISSIYGTADVRNIIFSDQQAYLFSTSQSRTSYDGGNTWKELITPIDGQIAFAEKLGNALLVKYWNGPFYRSTDSGLNWEVVGGGTSFGKFDILDQNTIIAFNADGDQLAKSIDGGVNWNPIIGETLYQSNVVDFVNETTGFVGGFPNMSRTTDGGASWEVLTFGPNESHSVYAITFITEQIGVISTNDGYYKTIDGGDSWIKLSLQIGQTNEILAVNELEWYLASDRYIYGTYDGGATWELYFSNNDEILDFDIVDGKFYISDDDGAVSRIDDDIPPLNAGYISGDLSVRTGTEEIYTVLKHSDNKYAWEVTGGQNLMFEDNFARIIWDTPGEYTLKVIPYATCQMGNASEIIVSVYDNMLPPQINGPTEVVENSQVVVYSTPDEDQVRYLWSVTGQQSFQVDGNSLIVDWGGIGQQEIGLIKIDLESGIQVYNSLDVNVLPQDPFTILQTNASCRDTANGSLQITSRIPSISYGATLLDNGNESSIEFTDEILFDNLRAGIYDLCIEDIESGKEYCYQFMITEPEPFEVSAKTSSASSKEVSLKFNGGIAPYKVLINGRQIVETSQTTFTFTAENGDVLEVLSSGTCAFSHSEVLNFLGDVRVSPNPVESSFVAVLGDEFSKESEVISVRVFTVTGRQVLQFTTSISNRSIQCDVSTLSPGIFLVQVGDSEKTSFKIIKK</sequence>
<gene>
    <name evidence="6" type="ORF">SAMN05192540_2008</name>
</gene>
<evidence type="ECO:0000313" key="7">
    <source>
        <dbReference type="Proteomes" id="UP000183038"/>
    </source>
</evidence>
<organism evidence="6 7">
    <name type="scientific">Maribacter dokdonensis</name>
    <dbReference type="NCBI Taxonomy" id="320912"/>
    <lineage>
        <taxon>Bacteria</taxon>
        <taxon>Pseudomonadati</taxon>
        <taxon>Bacteroidota</taxon>
        <taxon>Flavobacteriia</taxon>
        <taxon>Flavobacteriales</taxon>
        <taxon>Flavobacteriaceae</taxon>
        <taxon>Maribacter</taxon>
    </lineage>
</organism>
<evidence type="ECO:0000256" key="2">
    <source>
        <dbReference type="ARBA" id="ARBA00022729"/>
    </source>
</evidence>
<evidence type="ECO:0000256" key="4">
    <source>
        <dbReference type="SAM" id="SignalP"/>
    </source>
</evidence>